<dbReference type="EMBL" id="PKSG01000279">
    <property type="protein sequence ID" value="POR37033.1"/>
    <property type="molecule type" value="Genomic_DNA"/>
</dbReference>
<feature type="region of interest" description="Disordered" evidence="1">
    <location>
        <begin position="1"/>
        <end position="20"/>
    </location>
</feature>
<feature type="compositionally biased region" description="Basic and acidic residues" evidence="1">
    <location>
        <begin position="379"/>
        <end position="406"/>
    </location>
</feature>
<feature type="region of interest" description="Disordered" evidence="1">
    <location>
        <begin position="167"/>
        <end position="512"/>
    </location>
</feature>
<dbReference type="Proteomes" id="UP000237481">
    <property type="component" value="Unassembled WGS sequence"/>
</dbReference>
<proteinExistence type="predicted"/>
<comment type="caution">
    <text evidence="2">The sequence shown here is derived from an EMBL/GenBank/DDBJ whole genome shotgun (WGS) entry which is preliminary data.</text>
</comment>
<sequence>RQGAGEHKDSGFDTTRAPGEHVVPVSLTPCASICLRCLPLGWTSETRSKMEESLNIQNLLQTGYFTTSRAKNPCSTSPQSQTPPLSPRVPTANRNVPRSLDRRSPSRRSYPPPPSVEDEVVSLAKEYGTSHPSSASDEEPQSRGDIEQYPIIVEVHAHNPERRFVILNEPPDAGPEAKTAESKPQRTPPPEDNGSSKTDAGRKYDSPPGREQPRADSARPSLQRRRSRQDLPPLETDLRPSRPPEHHRSRSSASASRPDYFSPRQSRPYGDQLLSPEIIQSGLGGREKVYRGMGPSSTSGGWSPTRQNHVGMTDRRRDDEYYRRRQTGYTARRSMSSYEAGKSSRRMSNEWPSESRNRNGPSSSRSERRDNFQSYVRSNGEKVKTSPPRVSREQSRSSGEYAKDSHTYSYTQKKPIVVQEGRPAATSSDRDTNGTGRAKSRSRMSIAPLPSPSQAAFATAAAGAAAMTPRTSAIFPVDGERKRPDGPRAQLPYPDDDGHAYVGLGIDDDDVAPDQEVARPIPIVSMPQPSPVLPSTSERPPNAIKAASPAVTPTTTPGSWQPPSFDPERDGLRGDGARPVVGSYRRYSESNDKDGPEGLPECPRTKPVAGMMDWLTLPRTDFNICPTCYETVFAKSEFRTQFQPMLRPTGEAIACDFGSSAWYRIAWLLTEKHETPDLRLFYHIANVVTSSRTETCPGNRKAARNWLTVKDPYTKRPVPEFAVCYECARTVEVLLPNLTGAFVPLESRSEPTKDICALHFTPKRKQFVLYFDALETASDKAFVANQAPNMADLARDLQQLSIGSECREDSPVRDGYWHVMQFLPQFTVCGACFDEVVRPKLGDGNTIVRKFYVHPQRLPSGTCQLYSPRMREIFQKACRRRDFGYLEEKVLERRSIEADIFDKLLELDRAQRSDAWTEERVEKLVREWRRWE</sequence>
<feature type="non-terminal residue" evidence="2">
    <location>
        <position position="1"/>
    </location>
</feature>
<feature type="compositionally biased region" description="Low complexity" evidence="1">
    <location>
        <begin position="546"/>
        <end position="557"/>
    </location>
</feature>
<organism evidence="2 3">
    <name type="scientific">Tolypocladium paradoxum</name>
    <dbReference type="NCBI Taxonomy" id="94208"/>
    <lineage>
        <taxon>Eukaryota</taxon>
        <taxon>Fungi</taxon>
        <taxon>Dikarya</taxon>
        <taxon>Ascomycota</taxon>
        <taxon>Pezizomycotina</taxon>
        <taxon>Sordariomycetes</taxon>
        <taxon>Hypocreomycetidae</taxon>
        <taxon>Hypocreales</taxon>
        <taxon>Ophiocordycipitaceae</taxon>
        <taxon>Tolypocladium</taxon>
    </lineage>
</organism>
<feature type="compositionally biased region" description="Low complexity" evidence="1">
    <location>
        <begin position="292"/>
        <end position="305"/>
    </location>
</feature>
<gene>
    <name evidence="2" type="ORF">TPAR_02769</name>
</gene>
<feature type="compositionally biased region" description="Low complexity" evidence="1">
    <location>
        <begin position="352"/>
        <end position="364"/>
    </location>
</feature>
<feature type="compositionally biased region" description="Basic and acidic residues" evidence="1">
    <location>
        <begin position="236"/>
        <end position="246"/>
    </location>
</feature>
<feature type="region of interest" description="Disordered" evidence="1">
    <location>
        <begin position="69"/>
        <end position="118"/>
    </location>
</feature>
<evidence type="ECO:0000313" key="3">
    <source>
        <dbReference type="Proteomes" id="UP000237481"/>
    </source>
</evidence>
<reference evidence="2 3" key="1">
    <citation type="submission" date="2018-01" db="EMBL/GenBank/DDBJ databases">
        <title>Harnessing the power of phylogenomics to disentangle the directionality and signatures of interkingdom host jumping in the parasitic fungal genus Tolypocladium.</title>
        <authorList>
            <person name="Quandt C.A."/>
            <person name="Patterson W."/>
            <person name="Spatafora J.W."/>
        </authorList>
    </citation>
    <scope>NUCLEOTIDE SEQUENCE [LARGE SCALE GENOMIC DNA]</scope>
    <source>
        <strain evidence="2 3">NRBC 100945</strain>
    </source>
</reference>
<dbReference type="AlphaFoldDB" id="A0A2S4L3L9"/>
<accession>A0A2S4L3L9</accession>
<protein>
    <submittedName>
        <fullName evidence="2">Uncharacterized protein</fullName>
    </submittedName>
</protein>
<feature type="compositionally biased region" description="Basic and acidic residues" evidence="1">
    <location>
        <begin position="586"/>
        <end position="596"/>
    </location>
</feature>
<keyword evidence="3" id="KW-1185">Reference proteome</keyword>
<dbReference type="STRING" id="94208.A0A2S4L3L9"/>
<dbReference type="OrthoDB" id="10259785at2759"/>
<feature type="compositionally biased region" description="Basic and acidic residues" evidence="1">
    <location>
        <begin position="1"/>
        <end position="11"/>
    </location>
</feature>
<feature type="region of interest" description="Disordered" evidence="1">
    <location>
        <begin position="524"/>
        <end position="604"/>
    </location>
</feature>
<evidence type="ECO:0000313" key="2">
    <source>
        <dbReference type="EMBL" id="POR37033.1"/>
    </source>
</evidence>
<feature type="compositionally biased region" description="Polar residues" evidence="1">
    <location>
        <begin position="327"/>
        <end position="337"/>
    </location>
</feature>
<feature type="compositionally biased region" description="Low complexity" evidence="1">
    <location>
        <begin position="452"/>
        <end position="473"/>
    </location>
</feature>
<feature type="compositionally biased region" description="Basic and acidic residues" evidence="1">
    <location>
        <begin position="566"/>
        <end position="576"/>
    </location>
</feature>
<evidence type="ECO:0000256" key="1">
    <source>
        <dbReference type="SAM" id="MobiDB-lite"/>
    </source>
</evidence>
<feature type="compositionally biased region" description="Basic and acidic residues" evidence="1">
    <location>
        <begin position="312"/>
        <end position="323"/>
    </location>
</feature>
<name>A0A2S4L3L9_9HYPO</name>